<proteinExistence type="predicted"/>
<gene>
    <name evidence="2" type="ORF">TVAG_277160</name>
</gene>
<organism evidence="2 3">
    <name type="scientific">Trichomonas vaginalis (strain ATCC PRA-98 / G3)</name>
    <dbReference type="NCBI Taxonomy" id="412133"/>
    <lineage>
        <taxon>Eukaryota</taxon>
        <taxon>Metamonada</taxon>
        <taxon>Parabasalia</taxon>
        <taxon>Trichomonadida</taxon>
        <taxon>Trichomonadidae</taxon>
        <taxon>Trichomonas</taxon>
    </lineage>
</organism>
<dbReference type="RefSeq" id="XP_001306241.1">
    <property type="nucleotide sequence ID" value="XM_001306240.1"/>
</dbReference>
<protein>
    <submittedName>
        <fullName evidence="2">Uncharacterized protein</fullName>
    </submittedName>
</protein>
<evidence type="ECO:0000313" key="3">
    <source>
        <dbReference type="Proteomes" id="UP000001542"/>
    </source>
</evidence>
<feature type="compositionally biased region" description="Basic and acidic residues" evidence="1">
    <location>
        <begin position="27"/>
        <end position="42"/>
    </location>
</feature>
<dbReference type="EMBL" id="DS113920">
    <property type="protein sequence ID" value="EAX93311.1"/>
    <property type="molecule type" value="Genomic_DNA"/>
</dbReference>
<sequence length="42" mass="4855">MSANEALKPKVGSTKKEEKRKHKKEKLTRELTAKDEAKAEMR</sequence>
<reference evidence="2" key="1">
    <citation type="submission" date="2006-10" db="EMBL/GenBank/DDBJ databases">
        <authorList>
            <person name="Amadeo P."/>
            <person name="Zhao Q."/>
            <person name="Wortman J."/>
            <person name="Fraser-Liggett C."/>
            <person name="Carlton J."/>
        </authorList>
    </citation>
    <scope>NUCLEOTIDE SEQUENCE</scope>
    <source>
        <strain evidence="2">G3</strain>
    </source>
</reference>
<dbReference type="AlphaFoldDB" id="A2FP76"/>
<keyword evidence="3" id="KW-1185">Reference proteome</keyword>
<dbReference type="Proteomes" id="UP000001542">
    <property type="component" value="Unassembled WGS sequence"/>
</dbReference>
<accession>A2FP76</accession>
<evidence type="ECO:0000313" key="2">
    <source>
        <dbReference type="EMBL" id="EAX93311.1"/>
    </source>
</evidence>
<evidence type="ECO:0000256" key="1">
    <source>
        <dbReference type="SAM" id="MobiDB-lite"/>
    </source>
</evidence>
<name>A2FP76_TRIV3</name>
<dbReference type="InParanoid" id="A2FP76"/>
<dbReference type="VEuPathDB" id="TrichDB:TVAGG3_0154500"/>
<reference evidence="2" key="2">
    <citation type="journal article" date="2007" name="Science">
        <title>Draft genome sequence of the sexually transmitted pathogen Trichomonas vaginalis.</title>
        <authorList>
            <person name="Carlton J.M."/>
            <person name="Hirt R.P."/>
            <person name="Silva J.C."/>
            <person name="Delcher A.L."/>
            <person name="Schatz M."/>
            <person name="Zhao Q."/>
            <person name="Wortman J.R."/>
            <person name="Bidwell S.L."/>
            <person name="Alsmark U.C.M."/>
            <person name="Besteiro S."/>
            <person name="Sicheritz-Ponten T."/>
            <person name="Noel C.J."/>
            <person name="Dacks J.B."/>
            <person name="Foster P.G."/>
            <person name="Simillion C."/>
            <person name="Van de Peer Y."/>
            <person name="Miranda-Saavedra D."/>
            <person name="Barton G.J."/>
            <person name="Westrop G.D."/>
            <person name="Mueller S."/>
            <person name="Dessi D."/>
            <person name="Fiori P.L."/>
            <person name="Ren Q."/>
            <person name="Paulsen I."/>
            <person name="Zhang H."/>
            <person name="Bastida-Corcuera F.D."/>
            <person name="Simoes-Barbosa A."/>
            <person name="Brown M.T."/>
            <person name="Hayes R.D."/>
            <person name="Mukherjee M."/>
            <person name="Okumura C.Y."/>
            <person name="Schneider R."/>
            <person name="Smith A.J."/>
            <person name="Vanacova S."/>
            <person name="Villalvazo M."/>
            <person name="Haas B.J."/>
            <person name="Pertea M."/>
            <person name="Feldblyum T.V."/>
            <person name="Utterback T.R."/>
            <person name="Shu C.L."/>
            <person name="Osoegawa K."/>
            <person name="de Jong P.J."/>
            <person name="Hrdy I."/>
            <person name="Horvathova L."/>
            <person name="Zubacova Z."/>
            <person name="Dolezal P."/>
            <person name="Malik S.B."/>
            <person name="Logsdon J.M. Jr."/>
            <person name="Henze K."/>
            <person name="Gupta A."/>
            <person name="Wang C.C."/>
            <person name="Dunne R.L."/>
            <person name="Upcroft J.A."/>
            <person name="Upcroft P."/>
            <person name="White O."/>
            <person name="Salzberg S.L."/>
            <person name="Tang P."/>
            <person name="Chiu C.-H."/>
            <person name="Lee Y.-S."/>
            <person name="Embley T.M."/>
            <person name="Coombs G.H."/>
            <person name="Mottram J.C."/>
            <person name="Tachezy J."/>
            <person name="Fraser-Liggett C.M."/>
            <person name="Johnson P.J."/>
        </authorList>
    </citation>
    <scope>NUCLEOTIDE SEQUENCE [LARGE SCALE GENOMIC DNA]</scope>
    <source>
        <strain evidence="2">G3</strain>
    </source>
</reference>
<dbReference type="KEGG" id="tva:4751029"/>
<feature type="region of interest" description="Disordered" evidence="1">
    <location>
        <begin position="1"/>
        <end position="42"/>
    </location>
</feature>